<keyword evidence="3" id="KW-0479">Metal-binding</keyword>
<dbReference type="PANTHER" id="PTHR42693">
    <property type="entry name" value="ARYLSULFATASE FAMILY MEMBER"/>
    <property type="match status" value="1"/>
</dbReference>
<dbReference type="InterPro" id="IPR000917">
    <property type="entry name" value="Sulfatase_N"/>
</dbReference>
<dbReference type="InterPro" id="IPR024607">
    <property type="entry name" value="Sulfatase_CS"/>
</dbReference>
<accession>A0A5C5ZCZ9</accession>
<dbReference type="SUPFAM" id="SSF53649">
    <property type="entry name" value="Alkaline phosphatase-like"/>
    <property type="match status" value="1"/>
</dbReference>
<dbReference type="RefSeq" id="WP_146403012.1">
    <property type="nucleotide sequence ID" value="NZ_SJPJ01000001.1"/>
</dbReference>
<evidence type="ECO:0000259" key="7">
    <source>
        <dbReference type="Pfam" id="PF00884"/>
    </source>
</evidence>
<evidence type="ECO:0000256" key="6">
    <source>
        <dbReference type="ARBA" id="ARBA00022837"/>
    </source>
</evidence>
<gene>
    <name evidence="8" type="primary">atsA_157</name>
    <name evidence="8" type="ORF">CA13_65100</name>
</gene>
<dbReference type="PROSITE" id="PS00149">
    <property type="entry name" value="SULFATASE_2"/>
    <property type="match status" value="1"/>
</dbReference>
<keyword evidence="4" id="KW-0732">Signal</keyword>
<comment type="caution">
    <text evidence="8">The sequence shown here is derived from an EMBL/GenBank/DDBJ whole genome shotgun (WGS) entry which is preliminary data.</text>
</comment>
<comment type="cofactor">
    <cofactor evidence="1">
        <name>Ca(2+)</name>
        <dbReference type="ChEBI" id="CHEBI:29108"/>
    </cofactor>
</comment>
<comment type="similarity">
    <text evidence="2">Belongs to the sulfatase family.</text>
</comment>
<organism evidence="8 9">
    <name type="scientific">Novipirellula herctigrandis</name>
    <dbReference type="NCBI Taxonomy" id="2527986"/>
    <lineage>
        <taxon>Bacteria</taxon>
        <taxon>Pseudomonadati</taxon>
        <taxon>Planctomycetota</taxon>
        <taxon>Planctomycetia</taxon>
        <taxon>Pirellulales</taxon>
        <taxon>Pirellulaceae</taxon>
        <taxon>Novipirellula</taxon>
    </lineage>
</organism>
<dbReference type="EC" id="3.1.6.1" evidence="8"/>
<keyword evidence="5 8" id="KW-0378">Hydrolase</keyword>
<evidence type="ECO:0000256" key="3">
    <source>
        <dbReference type="ARBA" id="ARBA00022723"/>
    </source>
</evidence>
<dbReference type="GO" id="GO:0046872">
    <property type="term" value="F:metal ion binding"/>
    <property type="evidence" value="ECO:0007669"/>
    <property type="project" value="UniProtKB-KW"/>
</dbReference>
<dbReference type="PANTHER" id="PTHR42693:SF42">
    <property type="entry name" value="ARYLSULFATASE G"/>
    <property type="match status" value="1"/>
</dbReference>
<feature type="domain" description="Sulfatase N-terminal" evidence="7">
    <location>
        <begin position="56"/>
        <end position="391"/>
    </location>
</feature>
<sequence>MSCWFDRVVRDVIALVLLTVGAASAADHMEPRLFHPGQDEAAQEKLTSFVEANGRPNIVILLVDDLGYGDPGVYGGGEAVGAATPNIDRLAHEGLRLTSAYSQPTCTPTRATLLTGRLPVRHGLLRPPQIGETGGLMGETTLAELLSKTGYHTAAVGKWHLGEGPNYQPQRNGFDEYYGFLGSVKNYTEWRDERINPAFANDPEVVRNIENDPNFIRSLIRAKRDQPHEELYELDIPAVANVDVDCMRYSVDFIERMAKEDKPWFLYHSFGKVHYDNYAADGFRGSSSAKTPYKDAVVEVDTLVGRVLDALEKSGQTGETLVFFTSDNGPEEDTWPDAGHTPFRGAKSTTWEGGVRVPGIATWPGVIQPGRVSDGLFDLADLFTTCAALGGAVIPDQRYIDGIDQTSFLLSDDGLSNREAVYYYMGNTFSAMRVGPFKFHRYIAEASSRDGIPGFLNGATLQKTFGVYAFNLYLDPKERRPNGIRTAIQLKRFVSLETRHLKTFKEEISSAE</sequence>
<dbReference type="AlphaFoldDB" id="A0A5C5ZCZ9"/>
<evidence type="ECO:0000256" key="4">
    <source>
        <dbReference type="ARBA" id="ARBA00022729"/>
    </source>
</evidence>
<dbReference type="CDD" id="cd16142">
    <property type="entry name" value="ARS_like"/>
    <property type="match status" value="1"/>
</dbReference>
<evidence type="ECO:0000313" key="8">
    <source>
        <dbReference type="EMBL" id="TWT85028.1"/>
    </source>
</evidence>
<dbReference type="Proteomes" id="UP000315010">
    <property type="component" value="Unassembled WGS sequence"/>
</dbReference>
<proteinExistence type="inferred from homology"/>
<keyword evidence="9" id="KW-1185">Reference proteome</keyword>
<dbReference type="Gene3D" id="3.30.1120.10">
    <property type="match status" value="1"/>
</dbReference>
<name>A0A5C5ZCZ9_9BACT</name>
<protein>
    <submittedName>
        <fullName evidence="8">Arylsulfatase</fullName>
        <ecNumber evidence="8">3.1.6.1</ecNumber>
    </submittedName>
</protein>
<evidence type="ECO:0000256" key="2">
    <source>
        <dbReference type="ARBA" id="ARBA00008779"/>
    </source>
</evidence>
<dbReference type="InterPro" id="IPR017850">
    <property type="entry name" value="Alkaline_phosphatase_core_sf"/>
</dbReference>
<evidence type="ECO:0000313" key="9">
    <source>
        <dbReference type="Proteomes" id="UP000315010"/>
    </source>
</evidence>
<dbReference type="InterPro" id="IPR050738">
    <property type="entry name" value="Sulfatase"/>
</dbReference>
<dbReference type="EMBL" id="SJPJ01000001">
    <property type="protein sequence ID" value="TWT85028.1"/>
    <property type="molecule type" value="Genomic_DNA"/>
</dbReference>
<dbReference type="PROSITE" id="PS00523">
    <property type="entry name" value="SULFATASE_1"/>
    <property type="match status" value="1"/>
</dbReference>
<evidence type="ECO:0000256" key="1">
    <source>
        <dbReference type="ARBA" id="ARBA00001913"/>
    </source>
</evidence>
<dbReference type="GO" id="GO:0004065">
    <property type="term" value="F:arylsulfatase activity"/>
    <property type="evidence" value="ECO:0007669"/>
    <property type="project" value="UniProtKB-EC"/>
</dbReference>
<reference evidence="8 9" key="1">
    <citation type="submission" date="2019-02" db="EMBL/GenBank/DDBJ databases">
        <title>Deep-cultivation of Planctomycetes and their phenomic and genomic characterization uncovers novel biology.</title>
        <authorList>
            <person name="Wiegand S."/>
            <person name="Jogler M."/>
            <person name="Boedeker C."/>
            <person name="Pinto D."/>
            <person name="Vollmers J."/>
            <person name="Rivas-Marin E."/>
            <person name="Kohn T."/>
            <person name="Peeters S.H."/>
            <person name="Heuer A."/>
            <person name="Rast P."/>
            <person name="Oberbeckmann S."/>
            <person name="Bunk B."/>
            <person name="Jeske O."/>
            <person name="Meyerdierks A."/>
            <person name="Storesund J.E."/>
            <person name="Kallscheuer N."/>
            <person name="Luecker S."/>
            <person name="Lage O.M."/>
            <person name="Pohl T."/>
            <person name="Merkel B.J."/>
            <person name="Hornburger P."/>
            <person name="Mueller R.-W."/>
            <person name="Bruemmer F."/>
            <person name="Labrenz M."/>
            <person name="Spormann A.M."/>
            <person name="Op Den Camp H."/>
            <person name="Overmann J."/>
            <person name="Amann R."/>
            <person name="Jetten M.S.M."/>
            <person name="Mascher T."/>
            <person name="Medema M.H."/>
            <person name="Devos D.P."/>
            <person name="Kaster A.-K."/>
            <person name="Ovreas L."/>
            <person name="Rohde M."/>
            <person name="Galperin M.Y."/>
            <person name="Jogler C."/>
        </authorList>
    </citation>
    <scope>NUCLEOTIDE SEQUENCE [LARGE SCALE GENOMIC DNA]</scope>
    <source>
        <strain evidence="8 9">CA13</strain>
    </source>
</reference>
<dbReference type="Pfam" id="PF00884">
    <property type="entry name" value="Sulfatase"/>
    <property type="match status" value="1"/>
</dbReference>
<dbReference type="Gene3D" id="3.40.720.10">
    <property type="entry name" value="Alkaline Phosphatase, subunit A"/>
    <property type="match status" value="1"/>
</dbReference>
<dbReference type="OrthoDB" id="9783154at2"/>
<evidence type="ECO:0000256" key="5">
    <source>
        <dbReference type="ARBA" id="ARBA00022801"/>
    </source>
</evidence>
<keyword evidence="6" id="KW-0106">Calcium</keyword>